<dbReference type="Pfam" id="PF00069">
    <property type="entry name" value="Pkinase"/>
    <property type="match status" value="1"/>
</dbReference>
<dbReference type="SUPFAM" id="SSF56112">
    <property type="entry name" value="Protein kinase-like (PK-like)"/>
    <property type="match status" value="1"/>
</dbReference>
<evidence type="ECO:0000313" key="5">
    <source>
        <dbReference type="Proteomes" id="UP000652761"/>
    </source>
</evidence>
<gene>
    <name evidence="4" type="ORF">Taro_018396</name>
</gene>
<evidence type="ECO:0000256" key="2">
    <source>
        <dbReference type="ARBA" id="ARBA00022840"/>
    </source>
</evidence>
<dbReference type="PROSITE" id="PS50011">
    <property type="entry name" value="PROTEIN_KINASE_DOM"/>
    <property type="match status" value="1"/>
</dbReference>
<dbReference type="Gene3D" id="1.10.510.10">
    <property type="entry name" value="Transferase(Phosphotransferase) domain 1"/>
    <property type="match status" value="1"/>
</dbReference>
<dbReference type="EMBL" id="NMUH01000855">
    <property type="protein sequence ID" value="MQL85873.1"/>
    <property type="molecule type" value="Genomic_DNA"/>
</dbReference>
<name>A0A843UZ01_COLES</name>
<feature type="domain" description="Protein kinase" evidence="3">
    <location>
        <begin position="1"/>
        <end position="179"/>
    </location>
</feature>
<dbReference type="InterPro" id="IPR000719">
    <property type="entry name" value="Prot_kinase_dom"/>
</dbReference>
<evidence type="ECO:0000313" key="4">
    <source>
        <dbReference type="EMBL" id="MQL85873.1"/>
    </source>
</evidence>
<dbReference type="InterPro" id="IPR011009">
    <property type="entry name" value="Kinase-like_dom_sf"/>
</dbReference>
<dbReference type="OrthoDB" id="671821at2759"/>
<sequence length="179" mass="19651">MLDTNFNDKLGDFGLAMLVNHGRRLQTTVLAGTMGYLVSECTTTGQAREELDVYIFGVVALEIACGRRPIEPTADGRVGWVDEIWNLYGRHVMLQAQMPVPTYDAPMGKDLSEKTWQSSFTPMTVSSYSYSSSIIRGYTMAASTLSTFWRVFPEQCLGGSGGGSPRTGLRCFGLLHCSL</sequence>
<dbReference type="PANTHER" id="PTHR27007">
    <property type="match status" value="1"/>
</dbReference>
<protein>
    <recommendedName>
        <fullName evidence="3">Protein kinase domain-containing protein</fullName>
    </recommendedName>
</protein>
<dbReference type="Proteomes" id="UP000652761">
    <property type="component" value="Unassembled WGS sequence"/>
</dbReference>
<keyword evidence="2" id="KW-0067">ATP-binding</keyword>
<dbReference type="InterPro" id="IPR050528">
    <property type="entry name" value="L-type_Lectin-RKs"/>
</dbReference>
<evidence type="ECO:0000259" key="3">
    <source>
        <dbReference type="PROSITE" id="PS50011"/>
    </source>
</evidence>
<keyword evidence="1" id="KW-0547">Nucleotide-binding</keyword>
<accession>A0A843UZ01</accession>
<organism evidence="4 5">
    <name type="scientific">Colocasia esculenta</name>
    <name type="common">Wild taro</name>
    <name type="synonym">Arum esculentum</name>
    <dbReference type="NCBI Taxonomy" id="4460"/>
    <lineage>
        <taxon>Eukaryota</taxon>
        <taxon>Viridiplantae</taxon>
        <taxon>Streptophyta</taxon>
        <taxon>Embryophyta</taxon>
        <taxon>Tracheophyta</taxon>
        <taxon>Spermatophyta</taxon>
        <taxon>Magnoliopsida</taxon>
        <taxon>Liliopsida</taxon>
        <taxon>Araceae</taxon>
        <taxon>Aroideae</taxon>
        <taxon>Colocasieae</taxon>
        <taxon>Colocasia</taxon>
    </lineage>
</organism>
<reference evidence="4" key="1">
    <citation type="submission" date="2017-07" db="EMBL/GenBank/DDBJ databases">
        <title>Taro Niue Genome Assembly and Annotation.</title>
        <authorList>
            <person name="Atibalentja N."/>
            <person name="Keating K."/>
            <person name="Fields C.J."/>
        </authorList>
    </citation>
    <scope>NUCLEOTIDE SEQUENCE</scope>
    <source>
        <strain evidence="4">Niue_2</strain>
        <tissue evidence="4">Leaf</tissue>
    </source>
</reference>
<dbReference type="AlphaFoldDB" id="A0A843UZ01"/>
<dbReference type="GO" id="GO:0004672">
    <property type="term" value="F:protein kinase activity"/>
    <property type="evidence" value="ECO:0007669"/>
    <property type="project" value="InterPro"/>
</dbReference>
<evidence type="ECO:0000256" key="1">
    <source>
        <dbReference type="ARBA" id="ARBA00022741"/>
    </source>
</evidence>
<keyword evidence="5" id="KW-1185">Reference proteome</keyword>
<proteinExistence type="predicted"/>
<dbReference type="GO" id="GO:0005524">
    <property type="term" value="F:ATP binding"/>
    <property type="evidence" value="ECO:0007669"/>
    <property type="project" value="UniProtKB-KW"/>
</dbReference>
<comment type="caution">
    <text evidence="4">The sequence shown here is derived from an EMBL/GenBank/DDBJ whole genome shotgun (WGS) entry which is preliminary data.</text>
</comment>